<protein>
    <submittedName>
        <fullName evidence="2">Uncharacterized protein</fullName>
    </submittedName>
</protein>
<keyword evidence="3" id="KW-1185">Reference proteome</keyword>
<proteinExistence type="predicted"/>
<dbReference type="Proteomes" id="UP000198512">
    <property type="component" value="Unassembled WGS sequence"/>
</dbReference>
<dbReference type="RefSeq" id="WP_139133846.1">
    <property type="nucleotide sequence ID" value="NZ_FOFP01000002.1"/>
</dbReference>
<reference evidence="2 3" key="1">
    <citation type="submission" date="2016-10" db="EMBL/GenBank/DDBJ databases">
        <authorList>
            <person name="Varghese N."/>
            <person name="Submissions S."/>
        </authorList>
    </citation>
    <scope>NUCLEOTIDE SEQUENCE [LARGE SCALE GENOMIC DNA]</scope>
    <source>
        <strain evidence="2 3">CIP 109853</strain>
    </source>
</reference>
<evidence type="ECO:0000313" key="3">
    <source>
        <dbReference type="Proteomes" id="UP000198512"/>
    </source>
</evidence>
<sequence length="217" mass="23479">MSITRRKFSLSLLGGVALAPVLAFAVSEKVVVKQVRAVKLSGSIKKQVDNFFSKWVSDNNTLESGLASKINIKLSVSSGWVEVIGDVVIVQNETFKRAAGKSLLVTRAPLGYGVLNLGLQLPAIKKSSKSRSLEICPNEGYGVFILSKSDIYFTYIHLVQDSLCRLSVPELGDESLSCITLLDRVILSMRQQDFSGGAVAVREFPVGVLSADVDIIC</sequence>
<gene>
    <name evidence="2" type="ORF">SAMN05216600_1025</name>
</gene>
<name>A0ABY1B3F2_9PSED</name>
<evidence type="ECO:0000313" key="2">
    <source>
        <dbReference type="EMBL" id="SEP84050.1"/>
    </source>
</evidence>
<feature type="signal peptide" evidence="1">
    <location>
        <begin position="1"/>
        <end position="25"/>
    </location>
</feature>
<feature type="chain" id="PRO_5046052841" evidence="1">
    <location>
        <begin position="26"/>
        <end position="217"/>
    </location>
</feature>
<comment type="caution">
    <text evidence="2">The sequence shown here is derived from an EMBL/GenBank/DDBJ whole genome shotgun (WGS) entry which is preliminary data.</text>
</comment>
<evidence type="ECO:0000256" key="1">
    <source>
        <dbReference type="SAM" id="SignalP"/>
    </source>
</evidence>
<dbReference type="EMBL" id="FOFP01000002">
    <property type="protein sequence ID" value="SEP84050.1"/>
    <property type="molecule type" value="Genomic_DNA"/>
</dbReference>
<organism evidence="2 3">
    <name type="scientific">Pseudomonas cuatrocienegasensis</name>
    <dbReference type="NCBI Taxonomy" id="543360"/>
    <lineage>
        <taxon>Bacteria</taxon>
        <taxon>Pseudomonadati</taxon>
        <taxon>Pseudomonadota</taxon>
        <taxon>Gammaproteobacteria</taxon>
        <taxon>Pseudomonadales</taxon>
        <taxon>Pseudomonadaceae</taxon>
        <taxon>Pseudomonas</taxon>
    </lineage>
</organism>
<accession>A0ABY1B3F2</accession>
<keyword evidence="1" id="KW-0732">Signal</keyword>